<dbReference type="InterPro" id="IPR003735">
    <property type="entry name" value="Metal_Tscrpt_repr"/>
</dbReference>
<evidence type="ECO:0000313" key="2">
    <source>
        <dbReference type="Proteomes" id="UP000265443"/>
    </source>
</evidence>
<dbReference type="Gene3D" id="1.20.58.1000">
    <property type="entry name" value="Metal-sensitive repressor, helix protomer"/>
    <property type="match status" value="1"/>
</dbReference>
<dbReference type="Proteomes" id="UP000265443">
    <property type="component" value="Unassembled WGS sequence"/>
</dbReference>
<name>A0ABX9MSI8_9DEIN</name>
<gene>
    <name evidence="1" type="primary">csoR_3</name>
    <name evidence="1" type="ORF">Mhypo_00548</name>
</gene>
<keyword evidence="2" id="KW-1185">Reference proteome</keyword>
<dbReference type="PANTHER" id="PTHR33677">
    <property type="entry name" value="TRANSCRIPTIONAL REPRESSOR FRMR-RELATED"/>
    <property type="match status" value="1"/>
</dbReference>
<dbReference type="EMBL" id="QWKY01000006">
    <property type="protein sequence ID" value="RIH80421.1"/>
    <property type="molecule type" value="Genomic_DNA"/>
</dbReference>
<evidence type="ECO:0000313" key="1">
    <source>
        <dbReference type="EMBL" id="RIH80421.1"/>
    </source>
</evidence>
<protein>
    <submittedName>
        <fullName evidence="1">Copper-sensing transcriptional repressor CsoR</fullName>
    </submittedName>
</protein>
<reference evidence="1 2" key="1">
    <citation type="submission" date="2018-08" db="EMBL/GenBank/DDBJ databases">
        <title>Meiothermus hypogaeus DSM 23238 genome sequencing project.</title>
        <authorList>
            <person name="Da Costa M.S."/>
            <person name="Albuquerque L."/>
            <person name="Raposo P."/>
            <person name="Froufe H.J.C."/>
            <person name="Barroso C.S."/>
            <person name="Egas C."/>
        </authorList>
    </citation>
    <scope>NUCLEOTIDE SEQUENCE [LARGE SCALE GENOMIC DNA]</scope>
    <source>
        <strain evidence="1 2">DSM 23238</strain>
    </source>
</reference>
<proteinExistence type="predicted"/>
<dbReference type="Pfam" id="PF02583">
    <property type="entry name" value="Trns_repr_metal"/>
    <property type="match status" value="1"/>
</dbReference>
<comment type="caution">
    <text evidence="1">The sequence shown here is derived from an EMBL/GenBank/DDBJ whole genome shotgun (WGS) entry which is preliminary data.</text>
</comment>
<dbReference type="InterPro" id="IPR038390">
    <property type="entry name" value="Metal_Tscrpt_repr_sf"/>
</dbReference>
<accession>A0ABX9MSI8</accession>
<sequence>MRIRKGMYEAMTTSITTITRTEGAAMEELQPQLLNRLDSVQGHLAGVRRMVTSGASPSELIQQVRALRGALYRVEELLVREGLRTCLQQAPQKPRQQTLESLMSLLHVKT</sequence>
<dbReference type="RefSeq" id="WP_027893343.1">
    <property type="nucleotide sequence ID" value="NZ_QWKY01000006.1"/>
</dbReference>
<organism evidence="1 2">
    <name type="scientific">Meiothermus hypogaeus</name>
    <dbReference type="NCBI Taxonomy" id="884155"/>
    <lineage>
        <taxon>Bacteria</taxon>
        <taxon>Thermotogati</taxon>
        <taxon>Deinococcota</taxon>
        <taxon>Deinococci</taxon>
        <taxon>Thermales</taxon>
        <taxon>Thermaceae</taxon>
        <taxon>Meiothermus</taxon>
    </lineage>
</organism>